<dbReference type="GO" id="GO:0004497">
    <property type="term" value="F:monooxygenase activity"/>
    <property type="evidence" value="ECO:0007669"/>
    <property type="project" value="InterPro"/>
</dbReference>
<evidence type="ECO:0000313" key="4">
    <source>
        <dbReference type="Proteomes" id="UP000525686"/>
    </source>
</evidence>
<dbReference type="Gene3D" id="1.10.630.10">
    <property type="entry name" value="Cytochrome P450"/>
    <property type="match status" value="1"/>
</dbReference>
<dbReference type="GO" id="GO:0005506">
    <property type="term" value="F:iron ion binding"/>
    <property type="evidence" value="ECO:0007669"/>
    <property type="project" value="InterPro"/>
</dbReference>
<dbReference type="GO" id="GO:0016705">
    <property type="term" value="F:oxidoreductase activity, acting on paired donors, with incorporation or reduction of molecular oxygen"/>
    <property type="evidence" value="ECO:0007669"/>
    <property type="project" value="InterPro"/>
</dbReference>
<sequence length="51" mass="5640">FCLGAGLARLEMRILFRELLTRLPGVRACGEPVLVPSSFDHRVASLPFVLD</sequence>
<feature type="non-terminal residue" evidence="2">
    <location>
        <position position="1"/>
    </location>
</feature>
<dbReference type="AlphaFoldDB" id="A0A5P0YZW7"/>
<accession>A0A5P0YZW7</accession>
<dbReference type="Proteomes" id="UP000525686">
    <property type="component" value="Unassembled WGS sequence"/>
</dbReference>
<organism evidence="2 3">
    <name type="scientific">Streptomyces alkaliterrae</name>
    <dbReference type="NCBI Taxonomy" id="2213162"/>
    <lineage>
        <taxon>Bacteria</taxon>
        <taxon>Bacillati</taxon>
        <taxon>Actinomycetota</taxon>
        <taxon>Actinomycetes</taxon>
        <taxon>Kitasatosporales</taxon>
        <taxon>Streptomycetaceae</taxon>
        <taxon>Streptomyces</taxon>
    </lineage>
</organism>
<dbReference type="EMBL" id="JABJWZ010000580">
    <property type="protein sequence ID" value="MBB1257048.1"/>
    <property type="molecule type" value="Genomic_DNA"/>
</dbReference>
<dbReference type="GO" id="GO:0020037">
    <property type="term" value="F:heme binding"/>
    <property type="evidence" value="ECO:0007669"/>
    <property type="project" value="InterPro"/>
</dbReference>
<protein>
    <submittedName>
        <fullName evidence="2">Cytochrome P450</fullName>
    </submittedName>
</protein>
<keyword evidence="3" id="KW-1185">Reference proteome</keyword>
<dbReference type="EMBL" id="VJYK02000593">
    <property type="protein sequence ID" value="MQS05447.1"/>
    <property type="molecule type" value="Genomic_DNA"/>
</dbReference>
<dbReference type="SUPFAM" id="SSF48264">
    <property type="entry name" value="Cytochrome P450"/>
    <property type="match status" value="1"/>
</dbReference>
<reference evidence="4" key="2">
    <citation type="submission" date="2020-05" db="EMBL/GenBank/DDBJ databases">
        <title>Classification of alakaliphilic streptomycetes isolated from an alkaline soil next to Lonar Crater, India and a proposal for the recognition of Streptomyces alkaliterrae sp. nov.</title>
        <authorList>
            <person name="Golinska P."/>
        </authorList>
    </citation>
    <scope>NUCLEOTIDE SEQUENCE [LARGE SCALE GENOMIC DNA]</scope>
    <source>
        <strain evidence="4">OF3</strain>
    </source>
</reference>
<comment type="caution">
    <text evidence="2">The sequence shown here is derived from an EMBL/GenBank/DDBJ whole genome shotgun (WGS) entry which is preliminary data.</text>
</comment>
<dbReference type="InterPro" id="IPR036396">
    <property type="entry name" value="Cyt_P450_sf"/>
</dbReference>
<reference evidence="2 3" key="1">
    <citation type="submission" date="2019-10" db="EMBL/GenBank/DDBJ databases">
        <title>Streptomyces sp. nov., a novel actinobacterium isolated from alkaline environment.</title>
        <authorList>
            <person name="Golinska P."/>
        </authorList>
    </citation>
    <scope>NUCLEOTIDE SEQUENCE [LARGE SCALE GENOMIC DNA]</scope>
    <source>
        <strain evidence="2 3">OF1</strain>
    </source>
</reference>
<evidence type="ECO:0000313" key="3">
    <source>
        <dbReference type="Proteomes" id="UP000320857"/>
    </source>
</evidence>
<reference evidence="1" key="3">
    <citation type="journal article" name="Syst. Appl. Microbiol.">
        <title>Streptomyces alkaliterrae sp. nov., isolated from an alkaline soil, and emended descriptions of Streptomyces alkaliphilus, Streptomyces calidiresistens and Streptomyces durbertensis.</title>
        <authorList>
            <person name="Swiecimska M."/>
            <person name="Golinska P."/>
            <person name="Nouioui I."/>
            <person name="Wypij M."/>
            <person name="Rai M."/>
            <person name="Sangal V."/>
            <person name="Goodfellow M."/>
        </authorList>
    </citation>
    <scope>NUCLEOTIDE SEQUENCE</scope>
    <source>
        <strain evidence="1">OF3</strain>
    </source>
</reference>
<evidence type="ECO:0000313" key="2">
    <source>
        <dbReference type="EMBL" id="MQS05447.1"/>
    </source>
</evidence>
<proteinExistence type="predicted"/>
<dbReference type="Proteomes" id="UP000320857">
    <property type="component" value="Unassembled WGS sequence"/>
</dbReference>
<name>A0A5P0YZW7_9ACTN</name>
<evidence type="ECO:0000313" key="1">
    <source>
        <dbReference type="EMBL" id="MBB1257048.1"/>
    </source>
</evidence>
<gene>
    <name evidence="2" type="ORF">FNX44_027175</name>
    <name evidence="1" type="ORF">H3146_27505</name>
</gene>